<evidence type="ECO:0000256" key="13">
    <source>
        <dbReference type="ARBA" id="ARBA00064647"/>
    </source>
</evidence>
<dbReference type="GO" id="GO:0015078">
    <property type="term" value="F:proton transmembrane transporter activity"/>
    <property type="evidence" value="ECO:0007669"/>
    <property type="project" value="InterPro"/>
</dbReference>
<evidence type="ECO:0000313" key="17">
    <source>
        <dbReference type="EMBL" id="BBA12788.1"/>
    </source>
</evidence>
<evidence type="ECO:0000256" key="12">
    <source>
        <dbReference type="ARBA" id="ARBA00053067"/>
    </source>
</evidence>
<evidence type="ECO:0000256" key="16">
    <source>
        <dbReference type="SAM" id="Phobius"/>
    </source>
</evidence>
<keyword evidence="4 14" id="KW-0138">CF(0)</keyword>
<dbReference type="PANTHER" id="PTHR39937">
    <property type="entry name" value="ATP SYNTHASE PROTEIN 8"/>
    <property type="match status" value="1"/>
</dbReference>
<dbReference type="EMBL" id="AP018053">
    <property type="protein sequence ID" value="BBA12775.1"/>
    <property type="molecule type" value="Genomic_DNA"/>
</dbReference>
<evidence type="ECO:0000256" key="14">
    <source>
        <dbReference type="RuleBase" id="RU003661"/>
    </source>
</evidence>
<keyword evidence="6 14" id="KW-0375">Hydrogen ion transport</keyword>
<feature type="transmembrane region" description="Helical" evidence="16">
    <location>
        <begin position="6"/>
        <end position="25"/>
    </location>
</feature>
<dbReference type="GO" id="GO:0031966">
    <property type="term" value="C:mitochondrial membrane"/>
    <property type="evidence" value="ECO:0007669"/>
    <property type="project" value="UniProtKB-SubCell"/>
</dbReference>
<protein>
    <recommendedName>
        <fullName evidence="14">ATP synthase complex subunit 8</fullName>
    </recommendedName>
</protein>
<evidence type="ECO:0000256" key="2">
    <source>
        <dbReference type="ARBA" id="ARBA00008892"/>
    </source>
</evidence>
<keyword evidence="8 14" id="KW-0406">Ion transport</keyword>
<dbReference type="AlphaFoldDB" id="A0A347Z6J7"/>
<keyword evidence="10 16" id="KW-0472">Membrane</keyword>
<proteinExistence type="inferred from homology"/>
<feature type="compositionally biased region" description="Low complexity" evidence="15">
    <location>
        <begin position="42"/>
        <end position="55"/>
    </location>
</feature>
<dbReference type="EMBL" id="AP018054">
    <property type="protein sequence ID" value="BBA12788.1"/>
    <property type="molecule type" value="Genomic_DNA"/>
</dbReference>
<evidence type="ECO:0000256" key="7">
    <source>
        <dbReference type="ARBA" id="ARBA00022989"/>
    </source>
</evidence>
<keyword evidence="11" id="KW-0066">ATP synthesis</keyword>
<dbReference type="GeneID" id="33909655"/>
<geneLocation type="mitochondrion" evidence="17"/>
<dbReference type="PANTHER" id="PTHR39937:SF1">
    <property type="entry name" value="ATP SYNTHASE PROTEIN 8"/>
    <property type="match status" value="1"/>
</dbReference>
<dbReference type="GO" id="GO:0045259">
    <property type="term" value="C:proton-transporting ATP synthase complex"/>
    <property type="evidence" value="ECO:0007669"/>
    <property type="project" value="UniProtKB-KW"/>
</dbReference>
<evidence type="ECO:0000256" key="11">
    <source>
        <dbReference type="ARBA" id="ARBA00023310"/>
    </source>
</evidence>
<comment type="similarity">
    <text evidence="2 14">Belongs to the ATPase protein 8 family.</text>
</comment>
<organism evidence="17">
    <name type="scientific">Kraemeria cunicularia</name>
    <name type="common">transparent sand dart</name>
    <dbReference type="NCBI Taxonomy" id="86209"/>
    <lineage>
        <taxon>Eukaryota</taxon>
        <taxon>Metazoa</taxon>
        <taxon>Chordata</taxon>
        <taxon>Craniata</taxon>
        <taxon>Vertebrata</taxon>
        <taxon>Euteleostomi</taxon>
        <taxon>Actinopterygii</taxon>
        <taxon>Neopterygii</taxon>
        <taxon>Teleostei</taxon>
        <taxon>Neoteleostei</taxon>
        <taxon>Acanthomorphata</taxon>
        <taxon>Gobiaria</taxon>
        <taxon>Gobiiformes</taxon>
        <taxon>Gobioidei</taxon>
        <taxon>Kraemeriidae</taxon>
        <taxon>Kraemeria</taxon>
    </lineage>
</organism>
<dbReference type="InterPro" id="IPR001421">
    <property type="entry name" value="ATP8_metazoa"/>
</dbReference>
<evidence type="ECO:0000256" key="8">
    <source>
        <dbReference type="ARBA" id="ARBA00023065"/>
    </source>
</evidence>
<keyword evidence="9 14" id="KW-0496">Mitochondrion</keyword>
<feature type="region of interest" description="Disordered" evidence="15">
    <location>
        <begin position="33"/>
        <end position="55"/>
    </location>
</feature>
<evidence type="ECO:0000256" key="1">
    <source>
        <dbReference type="ARBA" id="ARBA00004304"/>
    </source>
</evidence>
<evidence type="ECO:0000256" key="9">
    <source>
        <dbReference type="ARBA" id="ARBA00023128"/>
    </source>
</evidence>
<evidence type="ECO:0000256" key="3">
    <source>
        <dbReference type="ARBA" id="ARBA00022448"/>
    </source>
</evidence>
<comment type="subcellular location">
    <subcellularLocation>
        <location evidence="1 14">Mitochondrion membrane</location>
        <topology evidence="1 14">Single-pass membrane protein</topology>
    </subcellularLocation>
</comment>
<evidence type="ECO:0000256" key="6">
    <source>
        <dbReference type="ARBA" id="ARBA00022781"/>
    </source>
</evidence>
<evidence type="ECO:0000256" key="10">
    <source>
        <dbReference type="ARBA" id="ARBA00023136"/>
    </source>
</evidence>
<evidence type="ECO:0000256" key="15">
    <source>
        <dbReference type="SAM" id="MobiDB-lite"/>
    </source>
</evidence>
<keyword evidence="3 14" id="KW-0813">Transport</keyword>
<reference evidence="17" key="1">
    <citation type="journal article" date="2018" name="Ichthyol. Res.">
        <title>Review of Schismatogobius (Gobiidae) from Japan, with the description of a new species.</title>
        <authorList>
            <person name="Maeda K."/>
            <person name="Saeki T."/>
            <person name="Shinzato C."/>
            <person name="Koyanagi R."/>
            <person name="Satoh N."/>
        </authorList>
    </citation>
    <scope>NUCLEOTIDE SEQUENCE</scope>
</reference>
<comment type="function">
    <text evidence="12">Subunit 8, of the mitochondrial membrane ATP synthase complex (F(1)F(0) ATP synthase or Complex V) that produces ATP from ADP in the presence of a proton gradient across the membrane which is generated by electron transport complexes of the respiratory chain. ATP synthase complex consist of a soluble F(1) head domain - the catalytic core - and a membrane F(1) domain - the membrane proton channel. These two domains are linked by a central stalk rotating inside the F(1) region and a stationary peripheral stalk. During catalysis, ATP synthesis in the catalytic domain of F(1) is coupled via a rotary mechanism of the central stalk subunits to proton translocation. In vivo, can only synthesize ATP although its ATP hydrolase activity can be activated artificially in vitro. Part of the complex F(0) domain.</text>
</comment>
<dbReference type="GO" id="GO:0015986">
    <property type="term" value="P:proton motive force-driven ATP synthesis"/>
    <property type="evidence" value="ECO:0007669"/>
    <property type="project" value="InterPro"/>
</dbReference>
<gene>
    <name evidence="17" type="primary">atp8</name>
</gene>
<sequence length="55" mass="6349">MPQLNPAPWFYILVFSWLVILTLVIPKVNAHLSTNSPHPQSTKTPKTTPWAWPWP</sequence>
<evidence type="ECO:0000256" key="5">
    <source>
        <dbReference type="ARBA" id="ARBA00022692"/>
    </source>
</evidence>
<dbReference type="InterPro" id="IPR050635">
    <property type="entry name" value="ATPase_protein_8"/>
</dbReference>
<keyword evidence="5 14" id="KW-0812">Transmembrane</keyword>
<evidence type="ECO:0000256" key="4">
    <source>
        <dbReference type="ARBA" id="ARBA00022547"/>
    </source>
</evidence>
<dbReference type="RefSeq" id="YP_009420031.1">
    <property type="nucleotide sequence ID" value="NC_035716.1"/>
</dbReference>
<accession>A0A347Z6J7</accession>
<keyword evidence="7 16" id="KW-1133">Transmembrane helix</keyword>
<dbReference type="Pfam" id="PF00895">
    <property type="entry name" value="ATP-synt_8"/>
    <property type="match status" value="1"/>
</dbReference>
<name>A0A347Z6J7_9GOBI</name>
<comment type="subunit">
    <text evidence="13">Component of the ATP synthase complex composed at least of ATP5F1A/subunit alpha, ATP5F1B/subunit beta, ATP5MC1/subunit c (homooctomer), MT-ATP6/subunit a, MT-ATP8/subunit 8, ATP5ME/subunit e, ATP5MF/subunit f, ATP5MG/subunit g, ATP5MK/subunit k, ATP5MJ/subunit j, ATP5F1C/subunit gamma, ATP5F1D/subunit delta, ATP5F1E/subunit epsilon, ATP5PF/subunit F6, ATP5PB/subunit b, ATP5PD/subunit d, ATP5PO/subunit OSCP. ATP synthase complex consists of a soluble F(1) head domain (subunits alpha(3) and beta(3)) - the catalytic core - and a membrane F(0) domain - the membrane proton channel (subunits c, a, 8, e, f, g, k and j). These two domains are linked by a central stalk (subunits gamma, delta, and epsilon) rotating inside the F1 region and a stationary peripheral stalk (subunits F6, b, d, and OSCP).</text>
</comment>